<dbReference type="EMBL" id="AUXW01000154">
    <property type="protein sequence ID" value="KKE82955.1"/>
    <property type="molecule type" value="Genomic_DNA"/>
</dbReference>
<accession>A0A0F6A9V2</accession>
<sequence>MKRIAILLGLSAFLTTGCDVFENSKAQIEAQYLAENQELQAVIEQIREQGLEAMAHSAQAGTMASCVASKLDGDPMGALVEVEGALQDGASVAELANSIASLTDQEISLESIPELLKAGAETVTYLKTLLETYDLAELQTQFATLLEQGQTKTEDIGTHLRGLIEQCN</sequence>
<gene>
    <name evidence="1" type="ORF">N479_01215</name>
</gene>
<name>A0A0F6A9V2_9GAMM</name>
<comment type="caution">
    <text evidence="1">The sequence shown here is derived from an EMBL/GenBank/DDBJ whole genome shotgun (WGS) entry which is preliminary data.</text>
</comment>
<proteinExistence type="predicted"/>
<evidence type="ECO:0000313" key="1">
    <source>
        <dbReference type="EMBL" id="KKE82955.1"/>
    </source>
</evidence>
<dbReference type="PATRIC" id="fig|1129367.4.peg.3036"/>
<protein>
    <recommendedName>
        <fullName evidence="3">Lipoprotein</fullName>
    </recommendedName>
</protein>
<dbReference type="PROSITE" id="PS51257">
    <property type="entry name" value="PROKAR_LIPOPROTEIN"/>
    <property type="match status" value="1"/>
</dbReference>
<dbReference type="AlphaFoldDB" id="A0A0F6A9V2"/>
<dbReference type="Proteomes" id="UP000033434">
    <property type="component" value="Unassembled WGS sequence"/>
</dbReference>
<dbReference type="RefSeq" id="WP_046356596.1">
    <property type="nucleotide sequence ID" value="NZ_AUXW01000154.1"/>
</dbReference>
<organism evidence="1 2">
    <name type="scientific">Pseudoalteromonas luteoviolacea S4054</name>
    <dbReference type="NCBI Taxonomy" id="1129367"/>
    <lineage>
        <taxon>Bacteria</taxon>
        <taxon>Pseudomonadati</taxon>
        <taxon>Pseudomonadota</taxon>
        <taxon>Gammaproteobacteria</taxon>
        <taxon>Alteromonadales</taxon>
        <taxon>Pseudoalteromonadaceae</taxon>
        <taxon>Pseudoalteromonas</taxon>
    </lineage>
</organism>
<reference evidence="1 2" key="1">
    <citation type="journal article" date="2015" name="BMC Genomics">
        <title>Genome mining reveals unlocked bioactive potential of marine Gram-negative bacteria.</title>
        <authorList>
            <person name="Machado H."/>
            <person name="Sonnenschein E.C."/>
            <person name="Melchiorsen J."/>
            <person name="Gram L."/>
        </authorList>
    </citation>
    <scope>NUCLEOTIDE SEQUENCE [LARGE SCALE GENOMIC DNA]</scope>
    <source>
        <strain evidence="1 2">S4054</strain>
    </source>
</reference>
<evidence type="ECO:0008006" key="3">
    <source>
        <dbReference type="Google" id="ProtNLM"/>
    </source>
</evidence>
<evidence type="ECO:0000313" key="2">
    <source>
        <dbReference type="Proteomes" id="UP000033434"/>
    </source>
</evidence>